<evidence type="ECO:0000313" key="3">
    <source>
        <dbReference type="EMBL" id="PHJ24966.1"/>
    </source>
</evidence>
<feature type="transmembrane region" description="Helical" evidence="2">
    <location>
        <begin position="272"/>
        <end position="295"/>
    </location>
</feature>
<feature type="transmembrane region" description="Helical" evidence="2">
    <location>
        <begin position="105"/>
        <end position="132"/>
    </location>
</feature>
<dbReference type="Gene3D" id="1.10.3730.20">
    <property type="match status" value="1"/>
</dbReference>
<reference evidence="3 4" key="1">
    <citation type="journal article" date="2017" name="Int. J. Parasitol.">
        <title>The genome of the protozoan parasite Cystoisospora suis and a reverse vaccinology approach to identify vaccine candidates.</title>
        <authorList>
            <person name="Palmieri N."/>
            <person name="Shrestha A."/>
            <person name="Ruttkowski B."/>
            <person name="Beck T."/>
            <person name="Vogl C."/>
            <person name="Tomley F."/>
            <person name="Blake D.P."/>
            <person name="Joachim A."/>
        </authorList>
    </citation>
    <scope>NUCLEOTIDE SEQUENCE [LARGE SCALE GENOMIC DNA]</scope>
    <source>
        <strain evidence="3 4">Wien I</strain>
    </source>
</reference>
<evidence type="ECO:0000256" key="2">
    <source>
        <dbReference type="SAM" id="Phobius"/>
    </source>
</evidence>
<feature type="transmembrane region" description="Helical" evidence="2">
    <location>
        <begin position="12"/>
        <end position="36"/>
    </location>
</feature>
<feature type="transmembrane region" description="Helical" evidence="2">
    <location>
        <begin position="56"/>
        <end position="73"/>
    </location>
</feature>
<dbReference type="RefSeq" id="XP_067926638.1">
    <property type="nucleotide sequence ID" value="XM_068061384.1"/>
</dbReference>
<feature type="transmembrane region" description="Helical" evidence="2">
    <location>
        <begin position="383"/>
        <end position="403"/>
    </location>
</feature>
<keyword evidence="2" id="KW-0812">Transmembrane</keyword>
<name>A0A2C6LE27_9APIC</name>
<dbReference type="PANTHER" id="PTHR13146">
    <property type="match status" value="1"/>
</dbReference>
<dbReference type="GO" id="GO:0016020">
    <property type="term" value="C:membrane"/>
    <property type="evidence" value="ECO:0007669"/>
    <property type="project" value="TreeGrafter"/>
</dbReference>
<proteinExistence type="predicted"/>
<dbReference type="GeneID" id="94424595"/>
<dbReference type="VEuPathDB" id="ToxoDB:CSUI_001178"/>
<comment type="caution">
    <text evidence="3">The sequence shown here is derived from an EMBL/GenBank/DDBJ whole genome shotgun (WGS) entry which is preliminary data.</text>
</comment>
<dbReference type="Proteomes" id="UP000221165">
    <property type="component" value="Unassembled WGS sequence"/>
</dbReference>
<dbReference type="InterPro" id="IPR037185">
    <property type="entry name" value="EmrE-like"/>
</dbReference>
<sequence>MSNMKRLKGEEARSSSVLLGHTGVVLRCLALVLVNAGQPLLVDFLRYHGAAEPSTLLYILPTYYGMVVVGLASKTRKSMWRENWSRAFSVCLCDLLHQIAEKAGLVFAGSAAYTITASWSTVWTALLSLLILHKRLAGYQWLGILLICIGFSLKAMQVNFSETNHEAIGVLLTLIASVLHGLSFVLNEMFLTGDARMEGPNLVGMCGLISSSFLTVWMLIWTIPQWETRVLQPVEATNGSIPAIIFGYVALLLLAILRSATLWYLLQHVGAVSAGVLKVPLMGVCCGLYSVCALGKEEKNEEYMKSYLCMLVRRSQPVLKASSSQWPPDRINDREASRFLPVISIAHLSLFFQGARTAVVFVLSHYFYCHLQESQCLTSVKALSAMTCVTGVMIYSGFGYSFVAKSVEALSSASLSSYSPGETDGQGDGQGGRWRLWRKRDVSSSFSSGHTAGCSPPNMEVSSCSIASSQPLLKSVRNPTNELPQNTSRGESKDGQNDSDDDLPSFKVGSLVREEEALEIKDFMI</sequence>
<keyword evidence="2" id="KW-1133">Transmembrane helix</keyword>
<evidence type="ECO:0000256" key="1">
    <source>
        <dbReference type="SAM" id="MobiDB-lite"/>
    </source>
</evidence>
<dbReference type="AlphaFoldDB" id="A0A2C6LE27"/>
<feature type="transmembrane region" description="Helical" evidence="2">
    <location>
        <begin position="339"/>
        <end position="363"/>
    </location>
</feature>
<feature type="transmembrane region" description="Helical" evidence="2">
    <location>
        <begin position="244"/>
        <end position="266"/>
    </location>
</feature>
<protein>
    <submittedName>
        <fullName evidence="3">Transporter permease protein</fullName>
    </submittedName>
</protein>
<feature type="transmembrane region" description="Helical" evidence="2">
    <location>
        <begin position="202"/>
        <end position="223"/>
    </location>
</feature>
<organism evidence="3 4">
    <name type="scientific">Cystoisospora suis</name>
    <dbReference type="NCBI Taxonomy" id="483139"/>
    <lineage>
        <taxon>Eukaryota</taxon>
        <taxon>Sar</taxon>
        <taxon>Alveolata</taxon>
        <taxon>Apicomplexa</taxon>
        <taxon>Conoidasida</taxon>
        <taxon>Coccidia</taxon>
        <taxon>Eucoccidiorida</taxon>
        <taxon>Eimeriorina</taxon>
        <taxon>Sarcocystidae</taxon>
        <taxon>Cystoisospora</taxon>
    </lineage>
</organism>
<gene>
    <name evidence="3" type="ORF">CSUI_001178</name>
</gene>
<feature type="transmembrane region" description="Helical" evidence="2">
    <location>
        <begin position="168"/>
        <end position="190"/>
    </location>
</feature>
<dbReference type="PANTHER" id="PTHR13146:SF1">
    <property type="entry name" value="SUGAR PHOSPHATE TRANSPORTER DOMAIN-CONTAINING PROTEIN"/>
    <property type="match status" value="1"/>
</dbReference>
<dbReference type="EMBL" id="MIGC01000472">
    <property type="protein sequence ID" value="PHJ24966.1"/>
    <property type="molecule type" value="Genomic_DNA"/>
</dbReference>
<accession>A0A2C6LE27</accession>
<feature type="region of interest" description="Disordered" evidence="1">
    <location>
        <begin position="475"/>
        <end position="511"/>
    </location>
</feature>
<feature type="transmembrane region" description="Helical" evidence="2">
    <location>
        <begin position="138"/>
        <end position="156"/>
    </location>
</feature>
<keyword evidence="2" id="KW-0472">Membrane</keyword>
<dbReference type="SUPFAM" id="SSF103481">
    <property type="entry name" value="Multidrug resistance efflux transporter EmrE"/>
    <property type="match status" value="1"/>
</dbReference>
<dbReference type="OrthoDB" id="29773at2759"/>
<keyword evidence="4" id="KW-1185">Reference proteome</keyword>
<evidence type="ECO:0000313" key="4">
    <source>
        <dbReference type="Proteomes" id="UP000221165"/>
    </source>
</evidence>
<feature type="compositionally biased region" description="Polar residues" evidence="1">
    <location>
        <begin position="475"/>
        <end position="489"/>
    </location>
</feature>